<organism evidence="1 2">
    <name type="scientific">Paenibacillus alvei</name>
    <name type="common">Bacillus alvei</name>
    <dbReference type="NCBI Taxonomy" id="44250"/>
    <lineage>
        <taxon>Bacteria</taxon>
        <taxon>Bacillati</taxon>
        <taxon>Bacillota</taxon>
        <taxon>Bacilli</taxon>
        <taxon>Bacillales</taxon>
        <taxon>Paenibacillaceae</taxon>
        <taxon>Paenibacillus</taxon>
    </lineage>
</organism>
<reference evidence="1 2" key="1">
    <citation type="submission" date="2022-05" db="EMBL/GenBank/DDBJ databases">
        <title>Genome Sequencing of Bee-Associated Microbes.</title>
        <authorList>
            <person name="Dunlap C."/>
        </authorList>
    </citation>
    <scope>NUCLEOTIDE SEQUENCE [LARGE SCALE GENOMIC DNA]</scope>
    <source>
        <strain evidence="1 2">NRRL NRS-750</strain>
    </source>
</reference>
<accession>A0ABT4ED45</accession>
<name>A0ABT4ED45_PAEAL</name>
<gene>
    <name evidence="1" type="ORF">M5X04_14645</name>
</gene>
<proteinExistence type="predicted"/>
<comment type="caution">
    <text evidence="1">The sequence shown here is derived from an EMBL/GenBank/DDBJ whole genome shotgun (WGS) entry which is preliminary data.</text>
</comment>
<keyword evidence="2" id="KW-1185">Reference proteome</keyword>
<evidence type="ECO:0000313" key="1">
    <source>
        <dbReference type="EMBL" id="MCY9530558.1"/>
    </source>
</evidence>
<sequence length="81" mass="9229">MKVSLTINADVNVTEEVRNGLKEQYGWSDEKVKDDELVAKTLLYAYLNPRIPNKCDEECYWDGVANMNGLIVDIELGGHRK</sequence>
<dbReference type="Proteomes" id="UP001527090">
    <property type="component" value="Unassembled WGS sequence"/>
</dbReference>
<dbReference type="RefSeq" id="WP_268632311.1">
    <property type="nucleotide sequence ID" value="NZ_JAMDLY010000012.1"/>
</dbReference>
<dbReference type="EMBL" id="JAMDLY010000012">
    <property type="protein sequence ID" value="MCY9530558.1"/>
    <property type="molecule type" value="Genomic_DNA"/>
</dbReference>
<protein>
    <submittedName>
        <fullName evidence="1">Uncharacterized protein</fullName>
    </submittedName>
</protein>
<evidence type="ECO:0000313" key="2">
    <source>
        <dbReference type="Proteomes" id="UP001527090"/>
    </source>
</evidence>